<feature type="domain" description="TNFR-Cys" evidence="15">
    <location>
        <begin position="100"/>
        <end position="142"/>
    </location>
</feature>
<dbReference type="PANTHER" id="PTHR46838:SF1">
    <property type="entry name" value="TUMOR NECROSIS FACTOR RECEPTOR SUPERFAMILY MEMBER 14"/>
    <property type="match status" value="1"/>
</dbReference>
<feature type="chain" id="PRO_5025651537" description="TNFR-Cys domain-containing protein" evidence="14">
    <location>
        <begin position="21"/>
        <end position="259"/>
    </location>
</feature>
<dbReference type="Ensembl" id="ENSSSUT00005017322.1">
    <property type="protein sequence ID" value="ENSSSUP00005015177.1"/>
    <property type="gene ID" value="ENSSSUG00005009829.1"/>
</dbReference>
<dbReference type="FunFam" id="2.10.50.10:FF:000009">
    <property type="entry name" value="Tumor necrosis factor receptor superfamily member 14"/>
    <property type="match status" value="1"/>
</dbReference>
<comment type="subcellular location">
    <subcellularLocation>
        <location evidence="1">Membrane</location>
        <topology evidence="1">Single-pass type I membrane protein</topology>
    </subcellularLocation>
</comment>
<keyword evidence="5 14" id="KW-0732">Signal</keyword>
<keyword evidence="3" id="KW-0945">Host-virus interaction</keyword>
<evidence type="ECO:0000256" key="8">
    <source>
        <dbReference type="ARBA" id="ARBA00023136"/>
    </source>
</evidence>
<reference evidence="16 17" key="1">
    <citation type="submission" date="2019-05" db="EMBL/GenBank/DDBJ databases">
        <title>A Chromosome-scale Meerkat (S. suricatta) Genome Assembly.</title>
        <authorList>
            <person name="Dudchenko O."/>
            <person name="Lieberman Aiden E."/>
            <person name="Tung J."/>
            <person name="Barreiro L.B."/>
            <person name="Clutton-Brock T.H."/>
        </authorList>
    </citation>
    <scope>NUCLEOTIDE SEQUENCE [LARGE SCALE GENOMIC DNA]</scope>
</reference>
<evidence type="ECO:0000256" key="6">
    <source>
        <dbReference type="ARBA" id="ARBA00022737"/>
    </source>
</evidence>
<dbReference type="GO" id="GO:0002720">
    <property type="term" value="P:positive regulation of cytokine production involved in immune response"/>
    <property type="evidence" value="ECO:0007669"/>
    <property type="project" value="TreeGrafter"/>
</dbReference>
<evidence type="ECO:0000256" key="9">
    <source>
        <dbReference type="ARBA" id="ARBA00023157"/>
    </source>
</evidence>
<dbReference type="GO" id="GO:2000406">
    <property type="term" value="P:positive regulation of T cell migration"/>
    <property type="evidence" value="ECO:0007669"/>
    <property type="project" value="TreeGrafter"/>
</dbReference>
<keyword evidence="17" id="KW-1185">Reference proteome</keyword>
<feature type="domain" description="TNFR-Cys" evidence="15">
    <location>
        <begin position="144"/>
        <end position="184"/>
    </location>
</feature>
<dbReference type="PRINTS" id="PR01965">
    <property type="entry name" value="TNFACTORR14"/>
</dbReference>
<dbReference type="SMART" id="SM01411">
    <property type="entry name" value="Ephrin_rec_like"/>
    <property type="match status" value="2"/>
</dbReference>
<evidence type="ECO:0000256" key="10">
    <source>
        <dbReference type="ARBA" id="ARBA00023170"/>
    </source>
</evidence>
<dbReference type="Proteomes" id="UP000472268">
    <property type="component" value="Chromosome 8"/>
</dbReference>
<name>A0A673TP98_SURSU</name>
<evidence type="ECO:0000259" key="15">
    <source>
        <dbReference type="PROSITE" id="PS50050"/>
    </source>
</evidence>
<dbReference type="FunFam" id="2.10.50.10:FF:000040">
    <property type="entry name" value="Tumor necrosis factor receptor superfamily member 14"/>
    <property type="match status" value="1"/>
</dbReference>
<feature type="repeat" description="TNFR-Cys" evidence="12">
    <location>
        <begin position="144"/>
        <end position="184"/>
    </location>
</feature>
<keyword evidence="8 13" id="KW-0472">Membrane</keyword>
<dbReference type="GO" id="GO:0050829">
    <property type="term" value="P:defense response to Gram-negative bacterium"/>
    <property type="evidence" value="ECO:0007669"/>
    <property type="project" value="TreeGrafter"/>
</dbReference>
<evidence type="ECO:0000256" key="13">
    <source>
        <dbReference type="SAM" id="Phobius"/>
    </source>
</evidence>
<dbReference type="Pfam" id="PF00020">
    <property type="entry name" value="TNFR_c6"/>
    <property type="match status" value="3"/>
</dbReference>
<dbReference type="AlphaFoldDB" id="A0A673TP98"/>
<evidence type="ECO:0000256" key="4">
    <source>
        <dbReference type="ARBA" id="ARBA00022692"/>
    </source>
</evidence>
<evidence type="ECO:0000256" key="5">
    <source>
        <dbReference type="ARBA" id="ARBA00022729"/>
    </source>
</evidence>
<dbReference type="GO" id="GO:0009897">
    <property type="term" value="C:external side of plasma membrane"/>
    <property type="evidence" value="ECO:0007669"/>
    <property type="project" value="TreeGrafter"/>
</dbReference>
<feature type="repeat" description="TNFR-Cys" evidence="12">
    <location>
        <begin position="100"/>
        <end position="142"/>
    </location>
</feature>
<dbReference type="OMA" id="LPWTRCS"/>
<protein>
    <recommendedName>
        <fullName evidence="15">TNFR-Cys domain-containing protein</fullName>
    </recommendedName>
</protein>
<evidence type="ECO:0000256" key="11">
    <source>
        <dbReference type="ARBA" id="ARBA00023180"/>
    </source>
</evidence>
<dbReference type="InterPro" id="IPR034031">
    <property type="entry name" value="TNFRSF14/UL144_N"/>
</dbReference>
<dbReference type="CDD" id="cd10582">
    <property type="entry name" value="TNFRSF14"/>
    <property type="match status" value="1"/>
</dbReference>
<dbReference type="GO" id="GO:0046642">
    <property type="term" value="P:negative regulation of alpha-beta T cell proliferation"/>
    <property type="evidence" value="ECO:0007669"/>
    <property type="project" value="TreeGrafter"/>
</dbReference>
<comment type="caution">
    <text evidence="12">Lacks conserved residue(s) required for the propagation of feature annotation.</text>
</comment>
<dbReference type="InterPro" id="IPR022332">
    <property type="entry name" value="TNFR_14"/>
</dbReference>
<accession>A0A673TP98</accession>
<evidence type="ECO:0000256" key="14">
    <source>
        <dbReference type="SAM" id="SignalP"/>
    </source>
</evidence>
<feature type="disulfide bond" evidence="12">
    <location>
        <begin position="37"/>
        <end position="55"/>
    </location>
</feature>
<reference evidence="16" key="2">
    <citation type="submission" date="2025-08" db="UniProtKB">
        <authorList>
            <consortium name="Ensembl"/>
        </authorList>
    </citation>
    <scope>IDENTIFICATION</scope>
</reference>
<evidence type="ECO:0000256" key="12">
    <source>
        <dbReference type="PROSITE-ProRule" id="PRU00206"/>
    </source>
</evidence>
<feature type="repeat" description="TNFR-Cys" evidence="12">
    <location>
        <begin position="57"/>
        <end position="99"/>
    </location>
</feature>
<feature type="signal peptide" evidence="14">
    <location>
        <begin position="1"/>
        <end position="20"/>
    </location>
</feature>
<organism evidence="16 17">
    <name type="scientific">Suricata suricatta</name>
    <name type="common">Meerkat</name>
    <dbReference type="NCBI Taxonomy" id="37032"/>
    <lineage>
        <taxon>Eukaryota</taxon>
        <taxon>Metazoa</taxon>
        <taxon>Chordata</taxon>
        <taxon>Craniata</taxon>
        <taxon>Vertebrata</taxon>
        <taxon>Euteleostomi</taxon>
        <taxon>Mammalia</taxon>
        <taxon>Eutheria</taxon>
        <taxon>Laurasiatheria</taxon>
        <taxon>Carnivora</taxon>
        <taxon>Feliformia</taxon>
        <taxon>Herpestidae</taxon>
        <taxon>Suricata</taxon>
    </lineage>
</organism>
<dbReference type="PROSITE" id="PS50050">
    <property type="entry name" value="TNFR_NGFR_2"/>
    <property type="match status" value="4"/>
</dbReference>
<feature type="domain" description="TNFR-Cys" evidence="15">
    <location>
        <begin position="57"/>
        <end position="99"/>
    </location>
</feature>
<dbReference type="GO" id="GO:0050830">
    <property type="term" value="P:defense response to Gram-positive bacterium"/>
    <property type="evidence" value="ECO:0007669"/>
    <property type="project" value="TreeGrafter"/>
</dbReference>
<keyword evidence="7 13" id="KW-1133">Transmembrane helix</keyword>
<evidence type="ECO:0000256" key="3">
    <source>
        <dbReference type="ARBA" id="ARBA00022581"/>
    </source>
</evidence>
<proteinExistence type="predicted"/>
<evidence type="ECO:0000256" key="1">
    <source>
        <dbReference type="ARBA" id="ARBA00004479"/>
    </source>
</evidence>
<feature type="domain" description="TNFR-Cys" evidence="15">
    <location>
        <begin position="21"/>
        <end position="55"/>
    </location>
</feature>
<keyword evidence="6" id="KW-0677">Repeat</keyword>
<dbReference type="InterPro" id="IPR001368">
    <property type="entry name" value="TNFR/NGFR_Cys_rich_reg"/>
</dbReference>
<dbReference type="Gene3D" id="2.10.50.10">
    <property type="entry name" value="Tumor Necrosis Factor Receptor, subunit A, domain 2"/>
    <property type="match status" value="3"/>
</dbReference>
<evidence type="ECO:0000313" key="17">
    <source>
        <dbReference type="Proteomes" id="UP000472268"/>
    </source>
</evidence>
<keyword evidence="4 13" id="KW-0812">Transmembrane</keyword>
<reference evidence="16" key="3">
    <citation type="submission" date="2025-09" db="UniProtKB">
        <authorList>
            <consortium name="Ensembl"/>
        </authorList>
    </citation>
    <scope>IDENTIFICATION</scope>
</reference>
<evidence type="ECO:0000256" key="7">
    <source>
        <dbReference type="ARBA" id="ARBA00022989"/>
    </source>
</evidence>
<keyword evidence="2" id="KW-0597">Phosphoprotein</keyword>
<evidence type="ECO:0000313" key="16">
    <source>
        <dbReference type="Ensembl" id="ENSSSUP00005015177.1"/>
    </source>
</evidence>
<keyword evidence="11" id="KW-0325">Glycoprotein</keyword>
<dbReference type="SUPFAM" id="SSF57586">
    <property type="entry name" value="TNF receptor-like"/>
    <property type="match status" value="2"/>
</dbReference>
<sequence length="259" mass="27859">MSLALYLLLLGPLRCSLALAQCEEGEYPVGAECCPKCSPGYRVKEACGELTGTVCVPCDPGTYTAHFNGLSECLQCHVCDPAMGLVARRKCTRTENTVCVCGQGHFCVSESGDDCVECRPHSACRPGQRVRERGTEWQDTVCEDCPPGTFSPSGTLEECQPWTKCNSSFQRLVNPGTSSSDVTCSPSCPPSLAVILPILVAVGIIVTAIVVWIWMKNRRSPGAPTKGRLLQAPPVVTTVALEETTSVFPERDQATDEQL</sequence>
<keyword evidence="10" id="KW-0675">Receptor</keyword>
<gene>
    <name evidence="16" type="primary">TNFRSF14</name>
</gene>
<dbReference type="PROSITE" id="PS00652">
    <property type="entry name" value="TNFR_NGFR_1"/>
    <property type="match status" value="1"/>
</dbReference>
<feature type="disulfide bond" evidence="12">
    <location>
        <begin position="34"/>
        <end position="47"/>
    </location>
</feature>
<dbReference type="SMART" id="SM00208">
    <property type="entry name" value="TNFR"/>
    <property type="match status" value="4"/>
</dbReference>
<feature type="disulfide bond" evidence="12">
    <location>
        <begin position="124"/>
        <end position="142"/>
    </location>
</feature>
<dbReference type="PANTHER" id="PTHR46838">
    <property type="entry name" value="TUMOR NECROSIS FACTOR RECEPTOR SUPERFAMILY MEMBER 14"/>
    <property type="match status" value="1"/>
</dbReference>
<evidence type="ECO:0000256" key="2">
    <source>
        <dbReference type="ARBA" id="ARBA00022553"/>
    </source>
</evidence>
<dbReference type="FunFam" id="2.10.50.10:FF:000007">
    <property type="entry name" value="TNF receptor superfamily member 14"/>
    <property type="match status" value="1"/>
</dbReference>
<feature type="disulfide bond" evidence="12">
    <location>
        <begin position="58"/>
        <end position="73"/>
    </location>
</feature>
<feature type="transmembrane region" description="Helical" evidence="13">
    <location>
        <begin position="192"/>
        <end position="214"/>
    </location>
</feature>
<keyword evidence="9 12" id="KW-1015">Disulfide bond</keyword>
<feature type="repeat" description="TNFR-Cys" evidence="12">
    <location>
        <begin position="21"/>
        <end position="55"/>
    </location>
</feature>